<sequence length="122" mass="12553">SGTQVIIIKTDGRTFPNGDAWRCLTCGFPEGNAIGRTGEFDHPETSWDGRRLLAGQNIIECSGYTFTDTRCTPTGSTSTRCGGTSPPPGPAPAEACARYACIPTACTSGSAASPPPVAARSA</sequence>
<protein>
    <submittedName>
        <fullName evidence="1">Uncharacterized protein</fullName>
    </submittedName>
</protein>
<dbReference type="Proteomes" id="UP001597083">
    <property type="component" value="Unassembled WGS sequence"/>
</dbReference>
<dbReference type="EMBL" id="JBHTIR010003797">
    <property type="protein sequence ID" value="MFD0855804.1"/>
    <property type="molecule type" value="Genomic_DNA"/>
</dbReference>
<evidence type="ECO:0000313" key="1">
    <source>
        <dbReference type="EMBL" id="MFD0855804.1"/>
    </source>
</evidence>
<reference evidence="2" key="1">
    <citation type="journal article" date="2019" name="Int. J. Syst. Evol. Microbiol.">
        <title>The Global Catalogue of Microorganisms (GCM) 10K type strain sequencing project: providing services to taxonomists for standard genome sequencing and annotation.</title>
        <authorList>
            <consortium name="The Broad Institute Genomics Platform"/>
            <consortium name="The Broad Institute Genome Sequencing Center for Infectious Disease"/>
            <person name="Wu L."/>
            <person name="Ma J."/>
        </authorList>
    </citation>
    <scope>NUCLEOTIDE SEQUENCE [LARGE SCALE GENOMIC DNA]</scope>
    <source>
        <strain evidence="2">JCM 31696</strain>
    </source>
</reference>
<evidence type="ECO:0000313" key="2">
    <source>
        <dbReference type="Proteomes" id="UP001597083"/>
    </source>
</evidence>
<gene>
    <name evidence="1" type="ORF">ACFQ07_26415</name>
</gene>
<name>A0ABW3CPA0_9ACTN</name>
<keyword evidence="2" id="KW-1185">Reference proteome</keyword>
<organism evidence="1 2">
    <name type="scientific">Actinomadura adrarensis</name>
    <dbReference type="NCBI Taxonomy" id="1819600"/>
    <lineage>
        <taxon>Bacteria</taxon>
        <taxon>Bacillati</taxon>
        <taxon>Actinomycetota</taxon>
        <taxon>Actinomycetes</taxon>
        <taxon>Streptosporangiales</taxon>
        <taxon>Thermomonosporaceae</taxon>
        <taxon>Actinomadura</taxon>
    </lineage>
</organism>
<accession>A0ABW3CPA0</accession>
<feature type="non-terminal residue" evidence="1">
    <location>
        <position position="1"/>
    </location>
</feature>
<comment type="caution">
    <text evidence="1">The sequence shown here is derived from an EMBL/GenBank/DDBJ whole genome shotgun (WGS) entry which is preliminary data.</text>
</comment>
<proteinExistence type="predicted"/>